<evidence type="ECO:0000256" key="8">
    <source>
        <dbReference type="ARBA" id="ARBA00023242"/>
    </source>
</evidence>
<feature type="domain" description="UmuC" evidence="9">
    <location>
        <begin position="8"/>
        <end position="64"/>
    </location>
</feature>
<accession>A0ABD2KC11</accession>
<evidence type="ECO:0000256" key="4">
    <source>
        <dbReference type="ARBA" id="ARBA00022723"/>
    </source>
</evidence>
<dbReference type="Proteomes" id="UP001620645">
    <property type="component" value="Unassembled WGS sequence"/>
</dbReference>
<dbReference type="InterPro" id="IPR043502">
    <property type="entry name" value="DNA/RNA_pol_sf"/>
</dbReference>
<gene>
    <name evidence="10" type="ORF">niasHS_000188</name>
</gene>
<keyword evidence="6" id="KW-0460">Magnesium</keyword>
<proteinExistence type="predicted"/>
<dbReference type="GO" id="GO:0046872">
    <property type="term" value="F:metal ion binding"/>
    <property type="evidence" value="ECO:0007669"/>
    <property type="project" value="UniProtKB-KW"/>
</dbReference>
<evidence type="ECO:0000256" key="3">
    <source>
        <dbReference type="ARBA" id="ARBA00022695"/>
    </source>
</evidence>
<dbReference type="InterPro" id="IPR001126">
    <property type="entry name" value="UmuC"/>
</dbReference>
<evidence type="ECO:0000256" key="1">
    <source>
        <dbReference type="ARBA" id="ARBA00004123"/>
    </source>
</evidence>
<dbReference type="PANTHER" id="PTHR45873">
    <property type="entry name" value="DNA POLYMERASE ETA"/>
    <property type="match status" value="1"/>
</dbReference>
<keyword evidence="11" id="KW-1185">Reference proteome</keyword>
<evidence type="ECO:0000256" key="6">
    <source>
        <dbReference type="ARBA" id="ARBA00022842"/>
    </source>
</evidence>
<reference evidence="10 11" key="1">
    <citation type="submission" date="2024-10" db="EMBL/GenBank/DDBJ databases">
        <authorList>
            <person name="Kim D."/>
        </authorList>
    </citation>
    <scope>NUCLEOTIDE SEQUENCE [LARGE SCALE GENOMIC DNA]</scope>
    <source>
        <strain evidence="10">Taebaek</strain>
    </source>
</reference>
<dbReference type="AlphaFoldDB" id="A0ABD2KC11"/>
<evidence type="ECO:0000259" key="9">
    <source>
        <dbReference type="PROSITE" id="PS50173"/>
    </source>
</evidence>
<keyword evidence="5" id="KW-0227">DNA damage</keyword>
<dbReference type="GO" id="GO:0005634">
    <property type="term" value="C:nucleus"/>
    <property type="evidence" value="ECO:0007669"/>
    <property type="project" value="UniProtKB-SubCell"/>
</dbReference>
<evidence type="ECO:0000256" key="5">
    <source>
        <dbReference type="ARBA" id="ARBA00022763"/>
    </source>
</evidence>
<dbReference type="GO" id="GO:0016779">
    <property type="term" value="F:nucleotidyltransferase activity"/>
    <property type="evidence" value="ECO:0007669"/>
    <property type="project" value="UniProtKB-KW"/>
</dbReference>
<dbReference type="GO" id="GO:0006281">
    <property type="term" value="P:DNA repair"/>
    <property type="evidence" value="ECO:0007669"/>
    <property type="project" value="UniProtKB-KW"/>
</dbReference>
<evidence type="ECO:0000313" key="11">
    <source>
        <dbReference type="Proteomes" id="UP001620645"/>
    </source>
</evidence>
<dbReference type="FunFam" id="3.40.1170.60:FF:000003">
    <property type="entry name" value="DNA polymerase eta"/>
    <property type="match status" value="1"/>
</dbReference>
<comment type="subcellular location">
    <subcellularLocation>
        <location evidence="1">Nucleus</location>
    </subcellularLocation>
</comment>
<keyword evidence="2" id="KW-0808">Transferase</keyword>
<evidence type="ECO:0000256" key="7">
    <source>
        <dbReference type="ARBA" id="ARBA00023204"/>
    </source>
</evidence>
<dbReference type="InterPro" id="IPR052230">
    <property type="entry name" value="DNA_polymerase_eta"/>
</dbReference>
<dbReference type="EMBL" id="JBICCN010000030">
    <property type="protein sequence ID" value="KAL3100485.1"/>
    <property type="molecule type" value="Genomic_DNA"/>
</dbReference>
<protein>
    <recommendedName>
        <fullName evidence="9">UmuC domain-containing protein</fullName>
    </recommendedName>
</protein>
<dbReference type="Pfam" id="PF00817">
    <property type="entry name" value="IMS"/>
    <property type="match status" value="1"/>
</dbReference>
<dbReference type="PROSITE" id="PS50173">
    <property type="entry name" value="UMUC"/>
    <property type="match status" value="1"/>
</dbReference>
<evidence type="ECO:0000256" key="2">
    <source>
        <dbReference type="ARBA" id="ARBA00022679"/>
    </source>
</evidence>
<dbReference type="PANTHER" id="PTHR45873:SF1">
    <property type="entry name" value="DNA POLYMERASE ETA"/>
    <property type="match status" value="1"/>
</dbReference>
<evidence type="ECO:0000313" key="10">
    <source>
        <dbReference type="EMBL" id="KAL3100485.1"/>
    </source>
</evidence>
<sequence length="80" mass="9024">MDETIRVIALIDMDAFYTQVEEREQPHLRGRPLAVVPFSRGTTITGQAIAVNYPARAFGIKRGMDCNEVNFNNHTKFNIG</sequence>
<keyword evidence="3" id="KW-0548">Nucleotidyltransferase</keyword>
<keyword evidence="4" id="KW-0479">Metal-binding</keyword>
<organism evidence="10 11">
    <name type="scientific">Heterodera schachtii</name>
    <name type="common">Sugarbeet cyst nematode worm</name>
    <name type="synonym">Tylenchus schachtii</name>
    <dbReference type="NCBI Taxonomy" id="97005"/>
    <lineage>
        <taxon>Eukaryota</taxon>
        <taxon>Metazoa</taxon>
        <taxon>Ecdysozoa</taxon>
        <taxon>Nematoda</taxon>
        <taxon>Chromadorea</taxon>
        <taxon>Rhabditida</taxon>
        <taxon>Tylenchina</taxon>
        <taxon>Tylenchomorpha</taxon>
        <taxon>Tylenchoidea</taxon>
        <taxon>Heteroderidae</taxon>
        <taxon>Heteroderinae</taxon>
        <taxon>Heterodera</taxon>
    </lineage>
</organism>
<dbReference type="Gene3D" id="3.40.1170.60">
    <property type="match status" value="1"/>
</dbReference>
<keyword evidence="8" id="KW-0539">Nucleus</keyword>
<dbReference type="SUPFAM" id="SSF56672">
    <property type="entry name" value="DNA/RNA polymerases"/>
    <property type="match status" value="1"/>
</dbReference>
<comment type="caution">
    <text evidence="10">The sequence shown here is derived from an EMBL/GenBank/DDBJ whole genome shotgun (WGS) entry which is preliminary data.</text>
</comment>
<keyword evidence="7" id="KW-0234">DNA repair</keyword>
<name>A0ABD2KC11_HETSC</name>